<dbReference type="Proteomes" id="UP000077671">
    <property type="component" value="Unassembled WGS sequence"/>
</dbReference>
<feature type="compositionally biased region" description="Acidic residues" evidence="6">
    <location>
        <begin position="712"/>
        <end position="722"/>
    </location>
</feature>
<dbReference type="Pfam" id="PF07738">
    <property type="entry name" value="Sad1_UNC"/>
    <property type="match status" value="2"/>
</dbReference>
<dbReference type="InterPro" id="IPR045119">
    <property type="entry name" value="SUN1-5"/>
</dbReference>
<evidence type="ECO:0000256" key="5">
    <source>
        <dbReference type="SAM" id="Coils"/>
    </source>
</evidence>
<feature type="region of interest" description="Disordered" evidence="6">
    <location>
        <begin position="182"/>
        <end position="288"/>
    </location>
</feature>
<evidence type="ECO:0000256" key="6">
    <source>
        <dbReference type="SAM" id="MobiDB-lite"/>
    </source>
</evidence>
<reference evidence="8" key="2">
    <citation type="journal article" date="2019" name="IMA Fungus">
        <title>Genome sequencing and comparison of five Tilletia species to identify candidate genes for the detection of regulated species infecting wheat.</title>
        <authorList>
            <person name="Nguyen H.D.T."/>
            <person name="Sultana T."/>
            <person name="Kesanakurti P."/>
            <person name="Hambleton S."/>
        </authorList>
    </citation>
    <scope>NUCLEOTIDE SEQUENCE</scope>
    <source>
        <strain evidence="8">DAOMC 238032</strain>
    </source>
</reference>
<feature type="compositionally biased region" description="Low complexity" evidence="6">
    <location>
        <begin position="68"/>
        <end position="86"/>
    </location>
</feature>
<evidence type="ECO:0000256" key="1">
    <source>
        <dbReference type="ARBA" id="ARBA00004370"/>
    </source>
</evidence>
<proteinExistence type="predicted"/>
<comment type="subcellular location">
    <subcellularLocation>
        <location evidence="1">Membrane</location>
    </subcellularLocation>
</comment>
<accession>A0A8T8TF98</accession>
<dbReference type="PANTHER" id="PTHR12911">
    <property type="entry name" value="SAD1/UNC-84-LIKE PROTEIN-RELATED"/>
    <property type="match status" value="1"/>
</dbReference>
<evidence type="ECO:0000259" key="7">
    <source>
        <dbReference type="PROSITE" id="PS51469"/>
    </source>
</evidence>
<name>A0A8T8TF98_9BASI</name>
<comment type="caution">
    <text evidence="8">The sequence shown here is derived from an EMBL/GenBank/DDBJ whole genome shotgun (WGS) entry which is preliminary data.</text>
</comment>
<dbReference type="Gene3D" id="2.60.120.260">
    <property type="entry name" value="Galactose-binding domain-like"/>
    <property type="match status" value="1"/>
</dbReference>
<keyword evidence="4" id="KW-0472">Membrane</keyword>
<feature type="domain" description="SUN" evidence="7">
    <location>
        <begin position="755"/>
        <end position="1008"/>
    </location>
</feature>
<feature type="region of interest" description="Disordered" evidence="6">
    <location>
        <begin position="694"/>
        <end position="722"/>
    </location>
</feature>
<dbReference type="InterPro" id="IPR012919">
    <property type="entry name" value="SUN_dom"/>
</dbReference>
<reference evidence="8" key="1">
    <citation type="submission" date="2016-04" db="EMBL/GenBank/DDBJ databases">
        <authorList>
            <person name="Nguyen H.D."/>
            <person name="Kesanakurti P."/>
            <person name="Cullis J."/>
            <person name="Levesque C.A."/>
            <person name="Hambleton S."/>
        </authorList>
    </citation>
    <scope>NUCLEOTIDE SEQUENCE</scope>
    <source>
        <strain evidence="8">DAOMC 238032</strain>
    </source>
</reference>
<feature type="region of interest" description="Disordered" evidence="6">
    <location>
        <begin position="26"/>
        <end position="166"/>
    </location>
</feature>
<feature type="compositionally biased region" description="Low complexity" evidence="6">
    <location>
        <begin position="244"/>
        <end position="259"/>
    </location>
</feature>
<keyword evidence="2" id="KW-0812">Transmembrane</keyword>
<gene>
    <name evidence="8" type="ORF">A4X03_0g4175</name>
</gene>
<feature type="compositionally biased region" description="Acidic residues" evidence="6">
    <location>
        <begin position="216"/>
        <end position="227"/>
    </location>
</feature>
<evidence type="ECO:0000256" key="4">
    <source>
        <dbReference type="ARBA" id="ARBA00023136"/>
    </source>
</evidence>
<organism evidence="8 9">
    <name type="scientific">Tilletia caries</name>
    <name type="common">wheat bunt fungus</name>
    <dbReference type="NCBI Taxonomy" id="13290"/>
    <lineage>
        <taxon>Eukaryota</taxon>
        <taxon>Fungi</taxon>
        <taxon>Dikarya</taxon>
        <taxon>Basidiomycota</taxon>
        <taxon>Ustilaginomycotina</taxon>
        <taxon>Exobasidiomycetes</taxon>
        <taxon>Tilletiales</taxon>
        <taxon>Tilletiaceae</taxon>
        <taxon>Tilletia</taxon>
    </lineage>
</organism>
<dbReference type="AlphaFoldDB" id="A0A8T8TF98"/>
<evidence type="ECO:0000256" key="2">
    <source>
        <dbReference type="ARBA" id="ARBA00022692"/>
    </source>
</evidence>
<dbReference type="GO" id="GO:0034993">
    <property type="term" value="C:meiotic nuclear membrane microtubule tethering complex"/>
    <property type="evidence" value="ECO:0007669"/>
    <property type="project" value="TreeGrafter"/>
</dbReference>
<keyword evidence="3" id="KW-1133">Transmembrane helix</keyword>
<dbReference type="GO" id="GO:0043495">
    <property type="term" value="F:protein-membrane adaptor activity"/>
    <property type="evidence" value="ECO:0007669"/>
    <property type="project" value="TreeGrafter"/>
</dbReference>
<protein>
    <recommendedName>
        <fullName evidence="7">SUN domain-containing protein</fullName>
    </recommendedName>
</protein>
<dbReference type="PANTHER" id="PTHR12911:SF8">
    <property type="entry name" value="KLAROID PROTEIN-RELATED"/>
    <property type="match status" value="1"/>
</dbReference>
<feature type="compositionally biased region" description="Low complexity" evidence="6">
    <location>
        <begin position="27"/>
        <end position="56"/>
    </location>
</feature>
<feature type="region of interest" description="Disordered" evidence="6">
    <location>
        <begin position="330"/>
        <end position="352"/>
    </location>
</feature>
<dbReference type="EMBL" id="LWDD02000540">
    <property type="protein sequence ID" value="KAE8259169.1"/>
    <property type="molecule type" value="Genomic_DNA"/>
</dbReference>
<keyword evidence="5" id="KW-0175">Coiled coil</keyword>
<dbReference type="PROSITE" id="PS51469">
    <property type="entry name" value="SUN"/>
    <property type="match status" value="1"/>
</dbReference>
<evidence type="ECO:0000313" key="9">
    <source>
        <dbReference type="Proteomes" id="UP000077671"/>
    </source>
</evidence>
<sequence>MNTRATPTREGERRARLLNSGELIVMARSTSSSSSPAAPTSARFGTAAATKAASTSRGPRKSQLSQRAAAANASADASNEDASASATGARAVSSFFLSQAPRSRGGRRSREGSSGQPDEDQEEAPVRQAGRQRTSQRRQADLSVLTNASDEDDDGQQGGRSFTGEAAYASRLDASARHIGQLLSKNGRNATGARRNGKQRQTDEDEDTQSEGNGNGDEEEEDGETSDPDAANRKHGHLSTPNGASSSNRSASNKASSSRVTLDTSSRQKEVPPAVRGPDRAHPAASSGLLSSMRNFGLSTLSSVRKHPMHVMQVVLTILLLSYLHLRTSGLESPQGSDAASALSRTTSKLSQRLTNVESHISKLGKVQGQHSNTLESLSTRVSTLELSKSETEEHVRRWKKELKGRTREEAELSRWKKEVETALKDQHTLLNKQVGKVREELAVKIQTIAADAQNVTLAASASAATTSATREAQAEVKKYNAELQRLADRLDEVNCELGKTQDELASLDKRSTAAQTRAEAAMRAITEDPTSWLNDYLPSLVPVRWDRSSTSKGNSKGAAEPELRIDEAFWEDLRTHFVSHAEALTMVEAHKAAMALETPAPPTERDLRAIASREAKRALDGGIADGVLLGKSAFKVLLEKELRLASTALELKINATQTGLEREKLERQDAVEDMRALAETVRSAGGDRASRWSFSWGGAGSGSGAASESEGATEAEAGDDDDSRARVIELIDQALELYSLDKLGRPDYALYSSGARVLPALTSRSHGHPGEQVRVAAPKFWSWPVGKEAGSLRDAELVKGRGRPPVTALHPDISPGMCWAFSGSRGTLGIKLARKNVQVSHVTIEHAPERLVTEAAHGSRALSLSSSSPIRSAPRRIQVWGRVVGGSVEWARAQAFSARRAAEESRTRLLKGGLGGEERESMKPEGAKTGRWIRLGEFEYEAGQSELGSSGKKWSPRRQSHIQTFAVDTAVAALKIGVDAVQVGVLSNHGNERYTCLYRVRIHGEPEDDDLGADGTNDGEDVGAIGLDSLV</sequence>
<feature type="coiled-coil region" evidence="5">
    <location>
        <begin position="470"/>
        <end position="511"/>
    </location>
</feature>
<evidence type="ECO:0000256" key="3">
    <source>
        <dbReference type="ARBA" id="ARBA00022989"/>
    </source>
</evidence>
<feature type="region of interest" description="Disordered" evidence="6">
    <location>
        <begin position="1"/>
        <end position="20"/>
    </location>
</feature>
<evidence type="ECO:0000313" key="8">
    <source>
        <dbReference type="EMBL" id="KAE8259169.1"/>
    </source>
</evidence>